<reference evidence="2 3" key="1">
    <citation type="journal article" date="2015" name="Genome Announc.">
        <title>Expanding the biotechnology potential of lactobacilli through comparative genomics of 213 strains and associated genera.</title>
        <authorList>
            <person name="Sun Z."/>
            <person name="Harris H.M."/>
            <person name="McCann A."/>
            <person name="Guo C."/>
            <person name="Argimon S."/>
            <person name="Zhang W."/>
            <person name="Yang X."/>
            <person name="Jeffery I.B."/>
            <person name="Cooney J.C."/>
            <person name="Kagawa T.F."/>
            <person name="Liu W."/>
            <person name="Song Y."/>
            <person name="Salvetti E."/>
            <person name="Wrobel A."/>
            <person name="Rasinkangas P."/>
            <person name="Parkhill J."/>
            <person name="Rea M.C."/>
            <person name="O'Sullivan O."/>
            <person name="Ritari J."/>
            <person name="Douillard F.P."/>
            <person name="Paul Ross R."/>
            <person name="Yang R."/>
            <person name="Briner A.E."/>
            <person name="Felis G.E."/>
            <person name="de Vos W.M."/>
            <person name="Barrangou R."/>
            <person name="Klaenhammer T.R."/>
            <person name="Caufield P.W."/>
            <person name="Cui Y."/>
            <person name="Zhang H."/>
            <person name="O'Toole P.W."/>
        </authorList>
    </citation>
    <scope>NUCLEOTIDE SEQUENCE [LARGE SCALE GENOMIC DNA]</scope>
    <source>
        <strain evidence="2 3">DSM 21115</strain>
    </source>
</reference>
<feature type="signal peptide" evidence="1">
    <location>
        <begin position="1"/>
        <end position="27"/>
    </location>
</feature>
<organism evidence="2 3">
    <name type="scientific">Lactiplantibacillus fabifermentans DSM 21115</name>
    <dbReference type="NCBI Taxonomy" id="1413187"/>
    <lineage>
        <taxon>Bacteria</taxon>
        <taxon>Bacillati</taxon>
        <taxon>Bacillota</taxon>
        <taxon>Bacilli</taxon>
        <taxon>Lactobacillales</taxon>
        <taxon>Lactobacillaceae</taxon>
        <taxon>Lactiplantibacillus</taxon>
    </lineage>
</organism>
<evidence type="ECO:0000313" key="2">
    <source>
        <dbReference type="EMBL" id="KRO27445.1"/>
    </source>
</evidence>
<dbReference type="Proteomes" id="UP000050920">
    <property type="component" value="Unassembled WGS sequence"/>
</dbReference>
<comment type="caution">
    <text evidence="2">The sequence shown here is derived from an EMBL/GenBank/DDBJ whole genome shotgun (WGS) entry which is preliminary data.</text>
</comment>
<protein>
    <recommendedName>
        <fullName evidence="4">Extracellular protein</fullName>
    </recommendedName>
</protein>
<evidence type="ECO:0008006" key="4">
    <source>
        <dbReference type="Google" id="ProtNLM"/>
    </source>
</evidence>
<keyword evidence="3" id="KW-1185">Reference proteome</keyword>
<feature type="chain" id="PRO_5006421210" description="Extracellular protein" evidence="1">
    <location>
        <begin position="28"/>
        <end position="104"/>
    </location>
</feature>
<evidence type="ECO:0000313" key="3">
    <source>
        <dbReference type="Proteomes" id="UP000050920"/>
    </source>
</evidence>
<keyword evidence="1" id="KW-0732">Signal</keyword>
<accession>A0A0R2NP59</accession>
<gene>
    <name evidence="2" type="ORF">DY78_GL003192</name>
</gene>
<dbReference type="EMBL" id="AYGX02000079">
    <property type="protein sequence ID" value="KRO27445.1"/>
    <property type="molecule type" value="Genomic_DNA"/>
</dbReference>
<dbReference type="RefSeq" id="WP_024624452.1">
    <property type="nucleotide sequence ID" value="NZ_AYGX02000079.1"/>
</dbReference>
<dbReference type="AlphaFoldDB" id="A0A0R2NP59"/>
<sequence length="104" mass="11734">MSHKLRQLVTTLAVMLSLGTVPLAANASSYHAAHVTRKITVYRFISGKSFATSRLGKKLSLHKGQKIHVQAFYHMGKDGYMLHVNGHGKTLYYARTNSSKWFKR</sequence>
<name>A0A0R2NP59_9LACO</name>
<proteinExistence type="predicted"/>
<evidence type="ECO:0000256" key="1">
    <source>
        <dbReference type="SAM" id="SignalP"/>
    </source>
</evidence>